<dbReference type="InterPro" id="IPR046124">
    <property type="entry name" value="DUF6121"/>
</dbReference>
<keyword evidence="1" id="KW-1133">Transmembrane helix</keyword>
<feature type="transmembrane region" description="Helical" evidence="1">
    <location>
        <begin position="51"/>
        <end position="69"/>
    </location>
</feature>
<dbReference type="Proteomes" id="UP001595900">
    <property type="component" value="Unassembled WGS sequence"/>
</dbReference>
<dbReference type="EMBL" id="JBHSCN010000002">
    <property type="protein sequence ID" value="MFC4242429.1"/>
    <property type="molecule type" value="Genomic_DNA"/>
</dbReference>
<sequence>MPGFRKYAATVAVFAAVLFAALIVALFGMISLLAAVPVIGNPHAGELVGPVAVAAATLLLFGCLLSIALRVPEDRQRIAPLTALGVGAGAYVAYAFFGAIAYFFGHDAVGALIFFGGLMTGPFAITLGIVGFVIALLYMVVLASRVADRGRPKWPWERDDE</sequence>
<evidence type="ECO:0000313" key="2">
    <source>
        <dbReference type="EMBL" id="MFC4242429.1"/>
    </source>
</evidence>
<evidence type="ECO:0000313" key="3">
    <source>
        <dbReference type="Proteomes" id="UP001595900"/>
    </source>
</evidence>
<proteinExistence type="predicted"/>
<reference evidence="3" key="1">
    <citation type="journal article" date="2019" name="Int. J. Syst. Evol. Microbiol.">
        <title>The Global Catalogue of Microorganisms (GCM) 10K type strain sequencing project: providing services to taxonomists for standard genome sequencing and annotation.</title>
        <authorList>
            <consortium name="The Broad Institute Genomics Platform"/>
            <consortium name="The Broad Institute Genome Sequencing Center for Infectious Disease"/>
            <person name="Wu L."/>
            <person name="Ma J."/>
        </authorList>
    </citation>
    <scope>NUCLEOTIDE SEQUENCE [LARGE SCALE GENOMIC DNA]</scope>
    <source>
        <strain evidence="3">CGMCC 1.10363</strain>
    </source>
</reference>
<gene>
    <name evidence="2" type="ORF">ACFOYW_03510</name>
</gene>
<organism evidence="2 3">
    <name type="scientific">Gryllotalpicola reticulitermitis</name>
    <dbReference type="NCBI Taxonomy" id="1184153"/>
    <lineage>
        <taxon>Bacteria</taxon>
        <taxon>Bacillati</taxon>
        <taxon>Actinomycetota</taxon>
        <taxon>Actinomycetes</taxon>
        <taxon>Micrococcales</taxon>
        <taxon>Microbacteriaceae</taxon>
        <taxon>Gryllotalpicola</taxon>
    </lineage>
</organism>
<keyword evidence="3" id="KW-1185">Reference proteome</keyword>
<name>A0ABV8Q511_9MICO</name>
<keyword evidence="1" id="KW-0812">Transmembrane</keyword>
<protein>
    <submittedName>
        <fullName evidence="2">DUF6121 family protein</fullName>
    </submittedName>
</protein>
<evidence type="ECO:0000256" key="1">
    <source>
        <dbReference type="SAM" id="Phobius"/>
    </source>
</evidence>
<dbReference type="Pfam" id="PF19616">
    <property type="entry name" value="DUF6121"/>
    <property type="match status" value="1"/>
</dbReference>
<dbReference type="RefSeq" id="WP_390227259.1">
    <property type="nucleotide sequence ID" value="NZ_JBHSCN010000002.1"/>
</dbReference>
<feature type="transmembrane region" description="Helical" evidence="1">
    <location>
        <begin position="110"/>
        <end position="143"/>
    </location>
</feature>
<comment type="caution">
    <text evidence="2">The sequence shown here is derived from an EMBL/GenBank/DDBJ whole genome shotgun (WGS) entry which is preliminary data.</text>
</comment>
<feature type="transmembrane region" description="Helical" evidence="1">
    <location>
        <begin position="81"/>
        <end position="104"/>
    </location>
</feature>
<keyword evidence="1" id="KW-0472">Membrane</keyword>
<accession>A0ABV8Q511</accession>